<dbReference type="EMBL" id="ASPP01025095">
    <property type="protein sequence ID" value="ETO08371.1"/>
    <property type="molecule type" value="Genomic_DNA"/>
</dbReference>
<sequence length="308" mass="35503">MKARLEEGSYRYWNAKERSLDIEGMLEDLSKAREGDIILLHACAHNPTGIDPTFEQWQQIAKVMKKHRLIPFFDTAYQGFASGDLDRDAVKFFLTPFFFFLFPPFFFFLSRILGCEQSAIRLFEKEGFEFVVAQSFAKNMGLYSERAGCVTVVCNDAKFAGACQSQLEAVIRPMYSNPPRYGAEIVKRILSSNENFKLWQEEMTYMSGRIIHMRQLLRENLEKLKTPGTWNHITDQIGMFSFTGLTGMCNDIYIYFFFLIGISPQVEVVMSKHHIYMLKDGRISMAGVTSKNVEYLARAIDDVVRNVK</sequence>
<evidence type="ECO:0000256" key="7">
    <source>
        <dbReference type="SAM" id="Phobius"/>
    </source>
</evidence>
<comment type="caution">
    <text evidence="9">The sequence shown here is derived from an EMBL/GenBank/DDBJ whole genome shotgun (WGS) entry which is preliminary data.</text>
</comment>
<feature type="domain" description="Aminotransferase class I/classII large" evidence="8">
    <location>
        <begin position="9"/>
        <end position="300"/>
    </location>
</feature>
<keyword evidence="4 9" id="KW-0032">Aminotransferase</keyword>
<evidence type="ECO:0000256" key="2">
    <source>
        <dbReference type="ARBA" id="ARBA00007441"/>
    </source>
</evidence>
<dbReference type="Gene3D" id="3.90.1150.10">
    <property type="entry name" value="Aspartate Aminotransferase, domain 1"/>
    <property type="match status" value="2"/>
</dbReference>
<proteinExistence type="inferred from homology"/>
<evidence type="ECO:0000256" key="4">
    <source>
        <dbReference type="ARBA" id="ARBA00022576"/>
    </source>
</evidence>
<dbReference type="SUPFAM" id="SSF53383">
    <property type="entry name" value="PLP-dependent transferases"/>
    <property type="match status" value="1"/>
</dbReference>
<dbReference type="CDD" id="cd00609">
    <property type="entry name" value="AAT_like"/>
    <property type="match status" value="1"/>
</dbReference>
<feature type="transmembrane region" description="Helical" evidence="7">
    <location>
        <begin position="92"/>
        <end position="113"/>
    </location>
</feature>
<dbReference type="OrthoDB" id="6752799at2759"/>
<comment type="subunit">
    <text evidence="3">Homodimer.</text>
</comment>
<dbReference type="InterPro" id="IPR000796">
    <property type="entry name" value="Asp_trans"/>
</dbReference>
<evidence type="ECO:0000313" key="9">
    <source>
        <dbReference type="EMBL" id="ETO08371.1"/>
    </source>
</evidence>
<dbReference type="InterPro" id="IPR015422">
    <property type="entry name" value="PyrdxlP-dep_Trfase_small"/>
</dbReference>
<dbReference type="GO" id="GO:0004069">
    <property type="term" value="F:L-aspartate:2-oxoglutarate aminotransferase activity"/>
    <property type="evidence" value="ECO:0007669"/>
    <property type="project" value="UniProtKB-EC"/>
</dbReference>
<keyword evidence="7" id="KW-0472">Membrane</keyword>
<dbReference type="GO" id="GO:0006520">
    <property type="term" value="P:amino acid metabolic process"/>
    <property type="evidence" value="ECO:0007669"/>
    <property type="project" value="InterPro"/>
</dbReference>
<dbReference type="InterPro" id="IPR004839">
    <property type="entry name" value="Aminotransferase_I/II_large"/>
</dbReference>
<keyword evidence="5 9" id="KW-0808">Transferase</keyword>
<dbReference type="OMA" id="TAEYHIY"/>
<dbReference type="Proteomes" id="UP000023152">
    <property type="component" value="Unassembled WGS sequence"/>
</dbReference>
<evidence type="ECO:0000256" key="3">
    <source>
        <dbReference type="ARBA" id="ARBA00011738"/>
    </source>
</evidence>
<dbReference type="GO" id="GO:0030170">
    <property type="term" value="F:pyridoxal phosphate binding"/>
    <property type="evidence" value="ECO:0007669"/>
    <property type="project" value="InterPro"/>
</dbReference>
<evidence type="ECO:0000313" key="10">
    <source>
        <dbReference type="Proteomes" id="UP000023152"/>
    </source>
</evidence>
<accession>X6M459</accession>
<dbReference type="InterPro" id="IPR015421">
    <property type="entry name" value="PyrdxlP-dep_Trfase_major"/>
</dbReference>
<evidence type="ECO:0000259" key="8">
    <source>
        <dbReference type="Pfam" id="PF00155"/>
    </source>
</evidence>
<dbReference type="Gene3D" id="3.40.640.10">
    <property type="entry name" value="Type I PLP-dependent aspartate aminotransferase-like (Major domain)"/>
    <property type="match status" value="2"/>
</dbReference>
<evidence type="ECO:0000256" key="5">
    <source>
        <dbReference type="ARBA" id="ARBA00022679"/>
    </source>
</evidence>
<comment type="similarity">
    <text evidence="2">Belongs to the class-I pyridoxal-phosphate-dependent aminotransferase family.</text>
</comment>
<keyword evidence="7" id="KW-1133">Transmembrane helix</keyword>
<evidence type="ECO:0000256" key="6">
    <source>
        <dbReference type="ARBA" id="ARBA00022898"/>
    </source>
</evidence>
<dbReference type="PRINTS" id="PR00799">
    <property type="entry name" value="TRANSAMINASE"/>
</dbReference>
<comment type="cofactor">
    <cofactor evidence="1">
        <name>pyridoxal 5'-phosphate</name>
        <dbReference type="ChEBI" id="CHEBI:597326"/>
    </cofactor>
</comment>
<keyword evidence="10" id="KW-1185">Reference proteome</keyword>
<dbReference type="PANTHER" id="PTHR11879">
    <property type="entry name" value="ASPARTATE AMINOTRANSFERASE"/>
    <property type="match status" value="1"/>
</dbReference>
<dbReference type="AlphaFoldDB" id="X6M459"/>
<dbReference type="Pfam" id="PF00155">
    <property type="entry name" value="Aminotran_1_2"/>
    <property type="match status" value="1"/>
</dbReference>
<organism evidence="9 10">
    <name type="scientific">Reticulomyxa filosa</name>
    <dbReference type="NCBI Taxonomy" id="46433"/>
    <lineage>
        <taxon>Eukaryota</taxon>
        <taxon>Sar</taxon>
        <taxon>Rhizaria</taxon>
        <taxon>Retaria</taxon>
        <taxon>Foraminifera</taxon>
        <taxon>Monothalamids</taxon>
        <taxon>Reticulomyxidae</taxon>
        <taxon>Reticulomyxa</taxon>
    </lineage>
</organism>
<keyword evidence="7" id="KW-0812">Transmembrane</keyword>
<keyword evidence="6" id="KW-0663">Pyridoxal phosphate</keyword>
<name>X6M459_RETFI</name>
<reference evidence="9 10" key="1">
    <citation type="journal article" date="2013" name="Curr. Biol.">
        <title>The Genome of the Foraminiferan Reticulomyxa filosa.</title>
        <authorList>
            <person name="Glockner G."/>
            <person name="Hulsmann N."/>
            <person name="Schleicher M."/>
            <person name="Noegel A.A."/>
            <person name="Eichinger L."/>
            <person name="Gallinger C."/>
            <person name="Pawlowski J."/>
            <person name="Sierra R."/>
            <person name="Euteneuer U."/>
            <person name="Pillet L."/>
            <person name="Moustafa A."/>
            <person name="Platzer M."/>
            <person name="Groth M."/>
            <person name="Szafranski K."/>
            <person name="Schliwa M."/>
        </authorList>
    </citation>
    <scope>NUCLEOTIDE SEQUENCE [LARGE SCALE GENOMIC DNA]</scope>
</reference>
<evidence type="ECO:0000256" key="1">
    <source>
        <dbReference type="ARBA" id="ARBA00001933"/>
    </source>
</evidence>
<dbReference type="PANTHER" id="PTHR11879:SF22">
    <property type="entry name" value="ASPARTATE AMINOTRANSFERASE, MITOCHONDRIAL"/>
    <property type="match status" value="1"/>
</dbReference>
<protein>
    <submittedName>
        <fullName evidence="9">Aminotransferase, classes I and II family protein</fullName>
    </submittedName>
</protein>
<gene>
    <name evidence="9" type="ORF">RFI_29017</name>
</gene>
<dbReference type="InterPro" id="IPR015424">
    <property type="entry name" value="PyrdxlP-dep_Trfase"/>
</dbReference>